<sequence>MITLRQINIHLTTEDCSQTKIDMRHFNFVRLLESIRFLVALFTRGSRMTSKM</sequence>
<gene>
    <name evidence="1" type="ORF">HMPREF3226_02866</name>
</gene>
<name>A0A133PT35_9BACT</name>
<dbReference type="AlphaFoldDB" id="A0A133PT35"/>
<dbReference type="PATRIC" id="fig|28128.5.peg.2953"/>
<comment type="caution">
    <text evidence="1">The sequence shown here is derived from an EMBL/GenBank/DDBJ whole genome shotgun (WGS) entry which is preliminary data.</text>
</comment>
<evidence type="ECO:0000313" key="1">
    <source>
        <dbReference type="EMBL" id="KXA32015.1"/>
    </source>
</evidence>
<keyword evidence="2" id="KW-1185">Reference proteome</keyword>
<reference evidence="2" key="1">
    <citation type="submission" date="2016-01" db="EMBL/GenBank/DDBJ databases">
        <authorList>
            <person name="Mitreva M."/>
            <person name="Pepin K.H."/>
            <person name="Mihindukulasuriya K.A."/>
            <person name="Fulton R."/>
            <person name="Fronick C."/>
            <person name="O'Laughlin M."/>
            <person name="Miner T."/>
            <person name="Herter B."/>
            <person name="Rosa B.A."/>
            <person name="Cordes M."/>
            <person name="Tomlinson C."/>
            <person name="Wollam A."/>
            <person name="Palsikar V.B."/>
            <person name="Mardis E.R."/>
            <person name="Wilson R.K."/>
        </authorList>
    </citation>
    <scope>NUCLEOTIDE SEQUENCE [LARGE SCALE GENOMIC DNA]</scope>
    <source>
        <strain evidence="2">MJR7716</strain>
    </source>
</reference>
<dbReference type="EMBL" id="LRQG01000263">
    <property type="protein sequence ID" value="KXA32015.1"/>
    <property type="molecule type" value="Genomic_DNA"/>
</dbReference>
<protein>
    <submittedName>
        <fullName evidence="1">Uncharacterized protein</fullName>
    </submittedName>
</protein>
<dbReference type="STRING" id="28128.HMPREF3226_02866"/>
<evidence type="ECO:0000313" key="2">
    <source>
        <dbReference type="Proteomes" id="UP000070533"/>
    </source>
</evidence>
<organism evidence="1 2">
    <name type="scientific">Prevotella corporis</name>
    <dbReference type="NCBI Taxonomy" id="28128"/>
    <lineage>
        <taxon>Bacteria</taxon>
        <taxon>Pseudomonadati</taxon>
        <taxon>Bacteroidota</taxon>
        <taxon>Bacteroidia</taxon>
        <taxon>Bacteroidales</taxon>
        <taxon>Prevotellaceae</taxon>
        <taxon>Prevotella</taxon>
    </lineage>
</organism>
<accession>A0A133PT35</accession>
<dbReference type="Proteomes" id="UP000070533">
    <property type="component" value="Unassembled WGS sequence"/>
</dbReference>
<proteinExistence type="predicted"/>